<dbReference type="Gene3D" id="2.40.50.100">
    <property type="match status" value="1"/>
</dbReference>
<dbReference type="PANTHER" id="PTHR30386:SF26">
    <property type="entry name" value="TRANSPORT PROTEIN COMB"/>
    <property type="match status" value="1"/>
</dbReference>
<dbReference type="AlphaFoldDB" id="A0A1M7DSS5"/>
<sequence>MKSLGVIDATAPSVARSRSVIYIVIGVILAFLLWSYYAPLNAVVRGTGRVEPRDATQSIQNLEGGIVQSILVREGDMVTAGQLLAQMDDTAYRSAYDELLGREALLEMQILRLQAEANPEHSATLIIPEHLAERAPQAARTEQSLFIARMDQYRETLDVLSRIKASRDAELVLLEPLVERGAIPETDLIRVQQSVLMVAQEITEHRTGVEAARMQALSEQQAELAQIRQQLRVRAAQVERAELRAPMDGIVNRVVVRTAGGVIAPGGPILEIIPLDDALVVAGRIKPQDIGPVFVGMRASVKLTAFDYRDYGSLAGAVVHLSADTVTDPETNDPEPYYEIVVELDSQTLTGPKGEVFIRPGMQATVELDAGQNTVFHYLFNPILRASEAFSEPD</sequence>
<dbReference type="Pfam" id="PF26002">
    <property type="entry name" value="Beta-barrel_AprE"/>
    <property type="match status" value="1"/>
</dbReference>
<evidence type="ECO:0000313" key="8">
    <source>
        <dbReference type="Proteomes" id="UP000322545"/>
    </source>
</evidence>
<evidence type="ECO:0000256" key="1">
    <source>
        <dbReference type="ARBA" id="ARBA00004167"/>
    </source>
</evidence>
<evidence type="ECO:0000256" key="4">
    <source>
        <dbReference type="ARBA" id="ARBA00023136"/>
    </source>
</evidence>
<feature type="domain" description="AprE-like beta-barrel" evidence="6">
    <location>
        <begin position="279"/>
        <end position="369"/>
    </location>
</feature>
<dbReference type="SUPFAM" id="SSF111369">
    <property type="entry name" value="HlyD-like secretion proteins"/>
    <property type="match status" value="1"/>
</dbReference>
<organism evidence="7 8">
    <name type="scientific">Roseovarius litoreus</name>
    <dbReference type="NCBI Taxonomy" id="1155722"/>
    <lineage>
        <taxon>Bacteria</taxon>
        <taxon>Pseudomonadati</taxon>
        <taxon>Pseudomonadota</taxon>
        <taxon>Alphaproteobacteria</taxon>
        <taxon>Rhodobacterales</taxon>
        <taxon>Roseobacteraceae</taxon>
        <taxon>Roseovarius</taxon>
    </lineage>
</organism>
<keyword evidence="3 5" id="KW-1133">Transmembrane helix</keyword>
<evidence type="ECO:0000313" key="7">
    <source>
        <dbReference type="EMBL" id="SHL82428.1"/>
    </source>
</evidence>
<feature type="transmembrane region" description="Helical" evidence="5">
    <location>
        <begin position="20"/>
        <end position="37"/>
    </location>
</feature>
<protein>
    <submittedName>
        <fullName evidence="7">Membrane fusion protein, adhesin transport system</fullName>
    </submittedName>
</protein>
<reference evidence="7 8" key="1">
    <citation type="submission" date="2016-11" db="EMBL/GenBank/DDBJ databases">
        <authorList>
            <person name="Varghese N."/>
            <person name="Submissions S."/>
        </authorList>
    </citation>
    <scope>NUCLEOTIDE SEQUENCE [LARGE SCALE GENOMIC DNA]</scope>
    <source>
        <strain evidence="7 8">DSM 28249</strain>
    </source>
</reference>
<dbReference type="PANTHER" id="PTHR30386">
    <property type="entry name" value="MEMBRANE FUSION SUBUNIT OF EMRAB-TOLC MULTIDRUG EFFLUX PUMP"/>
    <property type="match status" value="1"/>
</dbReference>
<dbReference type="InterPro" id="IPR050739">
    <property type="entry name" value="MFP"/>
</dbReference>
<dbReference type="PRINTS" id="PR01490">
    <property type="entry name" value="RTXTOXIND"/>
</dbReference>
<keyword evidence="4 5" id="KW-0472">Membrane</keyword>
<dbReference type="Proteomes" id="UP000322545">
    <property type="component" value="Unassembled WGS sequence"/>
</dbReference>
<keyword evidence="2 5" id="KW-0812">Transmembrane</keyword>
<gene>
    <name evidence="7" type="ORF">SAMN05443432_10341</name>
</gene>
<evidence type="ECO:0000259" key="6">
    <source>
        <dbReference type="Pfam" id="PF26002"/>
    </source>
</evidence>
<name>A0A1M7DSS5_9RHOB</name>
<evidence type="ECO:0000256" key="2">
    <source>
        <dbReference type="ARBA" id="ARBA00022692"/>
    </source>
</evidence>
<dbReference type="Gene3D" id="2.40.30.170">
    <property type="match status" value="1"/>
</dbReference>
<evidence type="ECO:0000256" key="3">
    <source>
        <dbReference type="ARBA" id="ARBA00022989"/>
    </source>
</evidence>
<dbReference type="GO" id="GO:0016020">
    <property type="term" value="C:membrane"/>
    <property type="evidence" value="ECO:0007669"/>
    <property type="project" value="UniProtKB-SubCell"/>
</dbReference>
<dbReference type="EMBL" id="FRCB01000003">
    <property type="protein sequence ID" value="SHL82428.1"/>
    <property type="molecule type" value="Genomic_DNA"/>
</dbReference>
<evidence type="ECO:0000256" key="5">
    <source>
        <dbReference type="SAM" id="Phobius"/>
    </source>
</evidence>
<dbReference type="InterPro" id="IPR058982">
    <property type="entry name" value="Beta-barrel_AprE"/>
</dbReference>
<comment type="subcellular location">
    <subcellularLocation>
        <location evidence="1">Membrane</location>
        <topology evidence="1">Single-pass membrane protein</topology>
    </subcellularLocation>
</comment>
<proteinExistence type="predicted"/>
<accession>A0A1M7DSS5</accession>
<keyword evidence="8" id="KW-1185">Reference proteome</keyword>